<keyword evidence="6 8" id="KW-1133">Transmembrane helix</keyword>
<evidence type="ECO:0000256" key="6">
    <source>
        <dbReference type="ARBA" id="ARBA00022989"/>
    </source>
</evidence>
<evidence type="ECO:0000256" key="3">
    <source>
        <dbReference type="ARBA" id="ARBA00022475"/>
    </source>
</evidence>
<keyword evidence="7 8" id="KW-0472">Membrane</keyword>
<evidence type="ECO:0000256" key="2">
    <source>
        <dbReference type="ARBA" id="ARBA00007776"/>
    </source>
</evidence>
<dbReference type="Proteomes" id="UP000235658">
    <property type="component" value="Unassembled WGS sequence"/>
</dbReference>
<accession>A0A2N6UKF2</accession>
<dbReference type="GeneID" id="84577758"/>
<organism evidence="9 10">
    <name type="scientific">Anaerococcus hydrogenalis</name>
    <dbReference type="NCBI Taxonomy" id="33029"/>
    <lineage>
        <taxon>Bacteria</taxon>
        <taxon>Bacillati</taxon>
        <taxon>Bacillota</taxon>
        <taxon>Tissierellia</taxon>
        <taxon>Tissierellales</taxon>
        <taxon>Peptoniphilaceae</taxon>
        <taxon>Anaerococcus</taxon>
    </lineage>
</organism>
<dbReference type="Pfam" id="PF04093">
    <property type="entry name" value="MreD"/>
    <property type="match status" value="1"/>
</dbReference>
<gene>
    <name evidence="9" type="primary">mreD</name>
    <name evidence="9" type="ORF">CJ192_01010</name>
</gene>
<protein>
    <submittedName>
        <fullName evidence="9">Rod shape-determining protein MreD</fullName>
    </submittedName>
</protein>
<comment type="subcellular location">
    <subcellularLocation>
        <location evidence="1">Cell membrane</location>
        <topology evidence="1">Multi-pass membrane protein</topology>
    </subcellularLocation>
</comment>
<proteinExistence type="inferred from homology"/>
<evidence type="ECO:0000313" key="9">
    <source>
        <dbReference type="EMBL" id="PMC82343.1"/>
    </source>
</evidence>
<comment type="similarity">
    <text evidence="2">Belongs to the MreD family.</text>
</comment>
<evidence type="ECO:0000256" key="4">
    <source>
        <dbReference type="ARBA" id="ARBA00022692"/>
    </source>
</evidence>
<dbReference type="GO" id="GO:0008360">
    <property type="term" value="P:regulation of cell shape"/>
    <property type="evidence" value="ECO:0007669"/>
    <property type="project" value="UniProtKB-KW"/>
</dbReference>
<feature type="transmembrane region" description="Helical" evidence="8">
    <location>
        <begin position="6"/>
        <end position="24"/>
    </location>
</feature>
<sequence length="163" mass="18470">MNKLKTFIVSLISFILQITVFSKIDIFGANINIIIGLVISLSLILGSKSGAYAGLIIGLLEDLMFSKIIGIRALSYFLIGYIVGDERFRFNSDKNTGLILSFAFTIANFIFVSLITYLFKSDMIVIKNYLFLPLLVEAVLNTIIYLVYHFIVKKLMYIPTYRI</sequence>
<name>A0A2N6UKF2_9FIRM</name>
<evidence type="ECO:0000256" key="8">
    <source>
        <dbReference type="SAM" id="Phobius"/>
    </source>
</evidence>
<dbReference type="NCBIfam" id="TIGR03426">
    <property type="entry name" value="shape_MreD"/>
    <property type="match status" value="1"/>
</dbReference>
<keyword evidence="5" id="KW-0133">Cell shape</keyword>
<evidence type="ECO:0000313" key="10">
    <source>
        <dbReference type="Proteomes" id="UP000235658"/>
    </source>
</evidence>
<keyword evidence="3" id="KW-1003">Cell membrane</keyword>
<evidence type="ECO:0000256" key="1">
    <source>
        <dbReference type="ARBA" id="ARBA00004651"/>
    </source>
</evidence>
<feature type="transmembrane region" description="Helical" evidence="8">
    <location>
        <begin position="131"/>
        <end position="152"/>
    </location>
</feature>
<evidence type="ECO:0000256" key="7">
    <source>
        <dbReference type="ARBA" id="ARBA00023136"/>
    </source>
</evidence>
<evidence type="ECO:0000256" key="5">
    <source>
        <dbReference type="ARBA" id="ARBA00022960"/>
    </source>
</evidence>
<feature type="transmembrane region" description="Helical" evidence="8">
    <location>
        <begin position="96"/>
        <end position="119"/>
    </location>
</feature>
<dbReference type="RefSeq" id="WP_102197434.1">
    <property type="nucleotide sequence ID" value="NZ_JAHAHW010000006.1"/>
</dbReference>
<comment type="caution">
    <text evidence="9">The sequence shown here is derived from an EMBL/GenBank/DDBJ whole genome shotgun (WGS) entry which is preliminary data.</text>
</comment>
<dbReference type="InterPro" id="IPR007227">
    <property type="entry name" value="Cell_shape_determining_MreD"/>
</dbReference>
<keyword evidence="4 8" id="KW-0812">Transmembrane</keyword>
<feature type="transmembrane region" description="Helical" evidence="8">
    <location>
        <begin position="31"/>
        <end position="57"/>
    </location>
</feature>
<dbReference type="GO" id="GO:0005886">
    <property type="term" value="C:plasma membrane"/>
    <property type="evidence" value="ECO:0007669"/>
    <property type="project" value="UniProtKB-SubCell"/>
</dbReference>
<reference evidence="9 10" key="1">
    <citation type="submission" date="2017-09" db="EMBL/GenBank/DDBJ databases">
        <title>Bacterial strain isolated from the female urinary microbiota.</title>
        <authorList>
            <person name="Thomas-White K."/>
            <person name="Kumar N."/>
            <person name="Forster S."/>
            <person name="Putonti C."/>
            <person name="Lawley T."/>
            <person name="Wolfe A.J."/>
        </authorList>
    </citation>
    <scope>NUCLEOTIDE SEQUENCE [LARGE SCALE GENOMIC DNA]</scope>
    <source>
        <strain evidence="9 10">UMB0204</strain>
    </source>
</reference>
<dbReference type="EMBL" id="PNHP01000001">
    <property type="protein sequence ID" value="PMC82343.1"/>
    <property type="molecule type" value="Genomic_DNA"/>
</dbReference>
<dbReference type="AlphaFoldDB" id="A0A2N6UKF2"/>